<protein>
    <submittedName>
        <fullName evidence="1">Dak1 domain-containing protein</fullName>
    </submittedName>
</protein>
<evidence type="ECO:0000313" key="2">
    <source>
        <dbReference type="Proteomes" id="UP001433508"/>
    </source>
</evidence>
<dbReference type="EMBL" id="MU971537">
    <property type="protein sequence ID" value="KAK9233983.1"/>
    <property type="molecule type" value="Genomic_DNA"/>
</dbReference>
<accession>A0ACC3SQQ5</accession>
<organism evidence="1 2">
    <name type="scientific">Lipomyces kononenkoae</name>
    <name type="common">Yeast</name>
    <dbReference type="NCBI Taxonomy" id="34357"/>
    <lineage>
        <taxon>Eukaryota</taxon>
        <taxon>Fungi</taxon>
        <taxon>Dikarya</taxon>
        <taxon>Ascomycota</taxon>
        <taxon>Saccharomycotina</taxon>
        <taxon>Lipomycetes</taxon>
        <taxon>Lipomycetales</taxon>
        <taxon>Lipomycetaceae</taxon>
        <taxon>Lipomyces</taxon>
    </lineage>
</organism>
<keyword evidence="2" id="KW-1185">Reference proteome</keyword>
<evidence type="ECO:0000313" key="1">
    <source>
        <dbReference type="EMBL" id="KAK9233983.1"/>
    </source>
</evidence>
<comment type="caution">
    <text evidence="1">The sequence shown here is derived from an EMBL/GenBank/DDBJ whole genome shotgun (WGS) entry which is preliminary data.</text>
</comment>
<gene>
    <name evidence="1" type="ORF">V1525DRAFT_384152</name>
</gene>
<reference evidence="2" key="1">
    <citation type="journal article" date="2024" name="Front. Bioeng. Biotechnol.">
        <title>Genome-scale model development and genomic sequencing of the oleaginous clade Lipomyces.</title>
        <authorList>
            <person name="Czajka J.J."/>
            <person name="Han Y."/>
            <person name="Kim J."/>
            <person name="Mondo S.J."/>
            <person name="Hofstad B.A."/>
            <person name="Robles A."/>
            <person name="Haridas S."/>
            <person name="Riley R."/>
            <person name="LaButti K."/>
            <person name="Pangilinan J."/>
            <person name="Andreopoulos W."/>
            <person name="Lipzen A."/>
            <person name="Yan J."/>
            <person name="Wang M."/>
            <person name="Ng V."/>
            <person name="Grigoriev I.V."/>
            <person name="Spatafora J.W."/>
            <person name="Magnuson J.K."/>
            <person name="Baker S.E."/>
            <person name="Pomraning K.R."/>
        </authorList>
    </citation>
    <scope>NUCLEOTIDE SEQUENCE [LARGE SCALE GENOMIC DNA]</scope>
    <source>
        <strain evidence="2">CBS 7786</strain>
    </source>
</reference>
<proteinExistence type="predicted"/>
<dbReference type="Proteomes" id="UP001433508">
    <property type="component" value="Unassembled WGS sequence"/>
</dbReference>
<sequence>MTRFKSFATGPNDLVLSSLKGLVAANPVLTLMEDDKVVLQRSGKDKVMVVSGGGSGHEPSHAGYVGEGMLDAAVCGSIFASPSTKQIISALSQFPSSKGFVLVVKNYTGDILHFGLAAEKLKAKGLEVELVIVGDDVAVGKAKGGLVGRRGLAGTILVHKTAGAAAESGLSISEVSRLARTASENIVTIGASLDHCCVPGRDPSQQISLGPDEIEIGMGIHNESGVEKLSSIPTREELVQKLLRTLVSSDDIDRSFVPFHPSDEVVLLVNNLGGISNLELGVFVHLVASQLRQNYKLKVVRILAGTFMTALDGPGFSITLLNLTRAGDDRILELLDLPSTAPGWTVKQISGQSIPPVALTASVEVSPRPSSSTLKANPDFIKSLLFAACRNIAKNEPQITQYDTVAGDGDCGITLLDGCNGIIRAIQSNEICLDNVVQLVLDVVDIVENCMGGTSGGIYAIFLSALAQALGNNTESSELDVGTLSRSLMFALDTLYRYTRARPGDRTLIDSLAPFVATLVETSDLCKAVAASRSGFENTRKLQAKFGRASYVSDSAITNFDDEGGLPDPGALGVVVILEGFLSVYKK</sequence>
<name>A0ACC3SQQ5_LIPKO</name>